<evidence type="ECO:0000313" key="6">
    <source>
        <dbReference type="EMBL" id="TMO63525.1"/>
    </source>
</evidence>
<evidence type="ECO:0000256" key="3">
    <source>
        <dbReference type="ARBA" id="ARBA00022729"/>
    </source>
</evidence>
<comment type="caution">
    <text evidence="6">The sequence shown here is derived from an EMBL/GenBank/DDBJ whole genome shotgun (WGS) entry which is preliminary data.</text>
</comment>
<protein>
    <submittedName>
        <fullName evidence="6">Structural protein MipA</fullName>
    </submittedName>
</protein>
<keyword evidence="3" id="KW-0732">Signal</keyword>
<evidence type="ECO:0000313" key="7">
    <source>
        <dbReference type="Proteomes" id="UP000307217"/>
    </source>
</evidence>
<dbReference type="PANTHER" id="PTHR38776:SF1">
    <property type="entry name" value="MLTA-INTERACTING PROTEIN-RELATED"/>
    <property type="match status" value="1"/>
</dbReference>
<keyword evidence="4" id="KW-0472">Membrane</keyword>
<reference evidence="6 7" key="1">
    <citation type="submission" date="2018-01" db="EMBL/GenBank/DDBJ databases">
        <authorList>
            <person name="Paulsen S."/>
            <person name="Gram L.K."/>
        </authorList>
    </citation>
    <scope>NUCLEOTIDE SEQUENCE [LARGE SCALE GENOMIC DNA]</scope>
    <source>
        <strain evidence="6 7">S3790</strain>
    </source>
</reference>
<keyword evidence="5" id="KW-0998">Cell outer membrane</keyword>
<dbReference type="GO" id="GO:0009279">
    <property type="term" value="C:cell outer membrane"/>
    <property type="evidence" value="ECO:0007669"/>
    <property type="project" value="UniProtKB-SubCell"/>
</dbReference>
<dbReference type="EMBL" id="PNBX01000118">
    <property type="protein sequence ID" value="TMO63525.1"/>
    <property type="molecule type" value="Genomic_DNA"/>
</dbReference>
<dbReference type="PANTHER" id="PTHR38776">
    <property type="entry name" value="MLTA-INTERACTING PROTEIN-RELATED"/>
    <property type="match status" value="1"/>
</dbReference>
<comment type="subcellular location">
    <subcellularLocation>
        <location evidence="1">Cell outer membrane</location>
    </subcellularLocation>
</comment>
<dbReference type="Proteomes" id="UP000307217">
    <property type="component" value="Unassembled WGS sequence"/>
</dbReference>
<dbReference type="Pfam" id="PF06629">
    <property type="entry name" value="MipA"/>
    <property type="match status" value="1"/>
</dbReference>
<gene>
    <name evidence="6" type="ORF">CWC19_19180</name>
</gene>
<evidence type="ECO:0000256" key="4">
    <source>
        <dbReference type="ARBA" id="ARBA00023136"/>
    </source>
</evidence>
<dbReference type="InterPro" id="IPR010583">
    <property type="entry name" value="MipA"/>
</dbReference>
<dbReference type="AlphaFoldDB" id="A0A5S3V1C4"/>
<evidence type="ECO:0000256" key="2">
    <source>
        <dbReference type="ARBA" id="ARBA00005722"/>
    </source>
</evidence>
<name>A0A5S3V1C4_9GAMM</name>
<accession>A0A5S3V1C4</accession>
<sequence length="289" mass="32005">MTALLVSLFSVAEESLCQHSDDNCISVDQWQVSVAVGTGVLTNPLSGGKNLPLLVVPYVRYYHDKFFLENTTVGYTFAESADFDLSIIAEPNTEQAFFERLHIRNLIAPGTYGVADGTIVGESEGNVPVSPERTVSIDDIAKRGWALDSGLLGHWYLNENSKLSLQWLHDISGTYQGSHIKAAFHHEMKPLASVPVKFHFMAGLHWKESSLVDYYYGLHERDGVDESLFYSGKSVLTPVVGATINYKLSDDWVVKLSAKRQFLGSGITNSPLIEKSHVTYFFVGGVYAF</sequence>
<comment type="similarity">
    <text evidence="2">Belongs to the MipA/OmpV family.</text>
</comment>
<organism evidence="6 7">
    <name type="scientific">Pseudoalteromonas aurantia</name>
    <dbReference type="NCBI Taxonomy" id="43654"/>
    <lineage>
        <taxon>Bacteria</taxon>
        <taxon>Pseudomonadati</taxon>
        <taxon>Pseudomonadota</taxon>
        <taxon>Gammaproteobacteria</taxon>
        <taxon>Alteromonadales</taxon>
        <taxon>Pseudoalteromonadaceae</taxon>
        <taxon>Pseudoalteromonas</taxon>
    </lineage>
</organism>
<evidence type="ECO:0000256" key="1">
    <source>
        <dbReference type="ARBA" id="ARBA00004442"/>
    </source>
</evidence>
<proteinExistence type="inferred from homology"/>
<evidence type="ECO:0000256" key="5">
    <source>
        <dbReference type="ARBA" id="ARBA00023237"/>
    </source>
</evidence>
<reference evidence="7" key="2">
    <citation type="submission" date="2019-06" db="EMBL/GenBank/DDBJ databases">
        <title>Co-occurence of chitin degradation, pigmentation and bioactivity in marine Pseudoalteromonas.</title>
        <authorList>
            <person name="Sonnenschein E.C."/>
            <person name="Bech P.K."/>
        </authorList>
    </citation>
    <scope>NUCLEOTIDE SEQUENCE [LARGE SCALE GENOMIC DNA]</scope>
    <source>
        <strain evidence="7">S3790</strain>
    </source>
</reference>